<dbReference type="SMART" id="SM00228">
    <property type="entry name" value="PDZ"/>
    <property type="match status" value="1"/>
</dbReference>
<dbReference type="RefSeq" id="WP_191755613.1">
    <property type="nucleotide sequence ID" value="NZ_VJXY01000001.1"/>
</dbReference>
<dbReference type="InterPro" id="IPR001940">
    <property type="entry name" value="Peptidase_S1C"/>
</dbReference>
<dbReference type="Gene3D" id="2.30.42.10">
    <property type="match status" value="1"/>
</dbReference>
<dbReference type="SUPFAM" id="SSF50156">
    <property type="entry name" value="PDZ domain-like"/>
    <property type="match status" value="1"/>
</dbReference>
<dbReference type="PROSITE" id="PS50106">
    <property type="entry name" value="PDZ"/>
    <property type="match status" value="1"/>
</dbReference>
<evidence type="ECO:0000313" key="7">
    <source>
        <dbReference type="Proteomes" id="UP001165986"/>
    </source>
</evidence>
<dbReference type="Pfam" id="PF13180">
    <property type="entry name" value="PDZ_2"/>
    <property type="match status" value="1"/>
</dbReference>
<proteinExistence type="inferred from homology"/>
<evidence type="ECO:0000256" key="3">
    <source>
        <dbReference type="ARBA" id="ARBA00022801"/>
    </source>
</evidence>
<dbReference type="PANTHER" id="PTHR22939">
    <property type="entry name" value="SERINE PROTEASE FAMILY S1C HTRA-RELATED"/>
    <property type="match status" value="1"/>
</dbReference>
<evidence type="ECO:0000256" key="2">
    <source>
        <dbReference type="ARBA" id="ARBA00022670"/>
    </source>
</evidence>
<keyword evidence="3" id="KW-0378">Hydrolase</keyword>
<dbReference type="Gene3D" id="2.40.10.120">
    <property type="match status" value="1"/>
</dbReference>
<dbReference type="InterPro" id="IPR009003">
    <property type="entry name" value="Peptidase_S1_PA"/>
</dbReference>
<evidence type="ECO:0000313" key="6">
    <source>
        <dbReference type="EMBL" id="MBD6614355.1"/>
    </source>
</evidence>
<dbReference type="EMBL" id="VJXY01000001">
    <property type="protein sequence ID" value="MBD6614355.1"/>
    <property type="molecule type" value="Genomic_DNA"/>
</dbReference>
<keyword evidence="7" id="KW-1185">Reference proteome</keyword>
<sequence>MNTSYDNKTKTYFLLVTIGILAVGFIRGYSIDFSTKLRSSDITSLISPKIIQEPEKQSNLFILPTVGDTNFVAKVVEKVQPAVVEIKVARSIRTQVSDWFDNSFRRHFFGEDIPIQIQEKITHRLGSGFVINPNGQILTNAHVVKNADTVMVSLLDGRTFEGKVLGLDSVTDIAVVQIPTTNLPFIELGNSDFVQSGQWAIAIGNPLGFQRSVTAGIISAVDRSARDIGISNQHIGMIQTDAAINPGNSGGPLLNARGKVIGVNSAVISTAQGLGFAIPINTAQKIAQELITKGKVEYPYVGIEIQPNNNFNIFGIQKRGVLIVNVVPDSPANKAGLRLKDVILEINNQPVNTVDEVIQLIKESQVGSNLKIQVLRKYRLLKLALKIEEFPTFTEKV</sequence>
<reference evidence="6" key="1">
    <citation type="submission" date="2019-07" db="EMBL/GenBank/DDBJ databases">
        <title>Toxilogical consequences of a new and cryptic species of cyanobacteria (Komarekiella delphini-convector) recovered from the epidermis of a bottlenose dolphin and 1500 ft. in the air.</title>
        <authorList>
            <person name="Brown A.O."/>
            <person name="Dvorak P."/>
            <person name="Villanueva C.D."/>
            <person name="Foss A.J."/>
            <person name="Garvey A.D."/>
            <person name="Gibson Q.A."/>
            <person name="Johansen J.R."/>
            <person name="Casamatta D.A."/>
        </authorList>
    </citation>
    <scope>NUCLEOTIDE SEQUENCE</scope>
    <source>
        <strain evidence="6">SJRDD-AB1</strain>
    </source>
</reference>
<keyword evidence="4" id="KW-0812">Transmembrane</keyword>
<dbReference type="SUPFAM" id="SSF50494">
    <property type="entry name" value="Trypsin-like serine proteases"/>
    <property type="match status" value="1"/>
</dbReference>
<evidence type="ECO:0000256" key="1">
    <source>
        <dbReference type="ARBA" id="ARBA00010541"/>
    </source>
</evidence>
<comment type="similarity">
    <text evidence="1">Belongs to the peptidase S1C family.</text>
</comment>
<keyword evidence="4" id="KW-1133">Transmembrane helix</keyword>
<evidence type="ECO:0000256" key="4">
    <source>
        <dbReference type="SAM" id="Phobius"/>
    </source>
</evidence>
<protein>
    <submittedName>
        <fullName evidence="6">PDZ domain-containing protein</fullName>
    </submittedName>
</protein>
<dbReference type="Proteomes" id="UP001165986">
    <property type="component" value="Unassembled WGS sequence"/>
</dbReference>
<evidence type="ECO:0000259" key="5">
    <source>
        <dbReference type="PROSITE" id="PS50106"/>
    </source>
</evidence>
<dbReference type="InterPro" id="IPR036034">
    <property type="entry name" value="PDZ_sf"/>
</dbReference>
<accession>A0AA40VP70</accession>
<keyword evidence="4" id="KW-0472">Membrane</keyword>
<feature type="domain" description="PDZ" evidence="5">
    <location>
        <begin position="290"/>
        <end position="376"/>
    </location>
</feature>
<keyword evidence="2" id="KW-0645">Protease</keyword>
<gene>
    <name evidence="6" type="ORF">FNW02_00300</name>
</gene>
<dbReference type="GO" id="GO:0004252">
    <property type="term" value="F:serine-type endopeptidase activity"/>
    <property type="evidence" value="ECO:0007669"/>
    <property type="project" value="InterPro"/>
</dbReference>
<name>A0AA40VP70_9NOST</name>
<comment type="caution">
    <text evidence="6">The sequence shown here is derived from an EMBL/GenBank/DDBJ whole genome shotgun (WGS) entry which is preliminary data.</text>
</comment>
<dbReference type="GO" id="GO:0006508">
    <property type="term" value="P:proteolysis"/>
    <property type="evidence" value="ECO:0007669"/>
    <property type="project" value="UniProtKB-KW"/>
</dbReference>
<dbReference type="PRINTS" id="PR00834">
    <property type="entry name" value="PROTEASES2C"/>
</dbReference>
<dbReference type="AlphaFoldDB" id="A0AA40VP70"/>
<dbReference type="InterPro" id="IPR001478">
    <property type="entry name" value="PDZ"/>
</dbReference>
<dbReference type="PANTHER" id="PTHR22939:SF129">
    <property type="entry name" value="SERINE PROTEASE HTRA2, MITOCHONDRIAL"/>
    <property type="match status" value="1"/>
</dbReference>
<dbReference type="Pfam" id="PF13365">
    <property type="entry name" value="Trypsin_2"/>
    <property type="match status" value="1"/>
</dbReference>
<feature type="transmembrane region" description="Helical" evidence="4">
    <location>
        <begin position="12"/>
        <end position="30"/>
    </location>
</feature>
<organism evidence="6 7">
    <name type="scientific">Komarekiella delphini-convector SJRDD-AB1</name>
    <dbReference type="NCBI Taxonomy" id="2593771"/>
    <lineage>
        <taxon>Bacteria</taxon>
        <taxon>Bacillati</taxon>
        <taxon>Cyanobacteriota</taxon>
        <taxon>Cyanophyceae</taxon>
        <taxon>Nostocales</taxon>
        <taxon>Nostocaceae</taxon>
        <taxon>Komarekiella</taxon>
        <taxon>Komarekiella delphini-convector</taxon>
    </lineage>
</organism>